<evidence type="ECO:0000313" key="6">
    <source>
        <dbReference type="Proteomes" id="UP000244905"/>
    </source>
</evidence>
<reference evidence="6" key="1">
    <citation type="submission" date="2018-02" db="EMBL/GenBank/DDBJ databases">
        <authorList>
            <person name="Clavel T."/>
            <person name="Strowig T."/>
        </authorList>
    </citation>
    <scope>NUCLEOTIDE SEQUENCE [LARGE SCALE GENOMIC DNA]</scope>
    <source>
        <strain evidence="6">DSM 103720</strain>
    </source>
</reference>
<keyword evidence="3" id="KW-0378">Hydrolase</keyword>
<dbReference type="Proteomes" id="UP000244905">
    <property type="component" value="Unassembled WGS sequence"/>
</dbReference>
<keyword evidence="6" id="KW-1185">Reference proteome</keyword>
<comment type="similarity">
    <text evidence="1">Belongs to the metallo-dependent hydrolases superfamily. CpsB/CapC family.</text>
</comment>
<accession>A0A2V1ITI3</accession>
<evidence type="ECO:0000313" key="5">
    <source>
        <dbReference type="EMBL" id="PWB03906.1"/>
    </source>
</evidence>
<dbReference type="PANTHER" id="PTHR39181">
    <property type="entry name" value="TYROSINE-PROTEIN PHOSPHATASE YWQE"/>
    <property type="match status" value="1"/>
</dbReference>
<evidence type="ECO:0000256" key="4">
    <source>
        <dbReference type="ARBA" id="ARBA00051722"/>
    </source>
</evidence>
<evidence type="ECO:0000256" key="2">
    <source>
        <dbReference type="ARBA" id="ARBA00013064"/>
    </source>
</evidence>
<protein>
    <recommendedName>
        <fullName evidence="2">protein-tyrosine-phosphatase</fullName>
        <ecNumber evidence="2">3.1.3.48</ecNumber>
    </recommendedName>
</protein>
<comment type="catalytic activity">
    <reaction evidence="4">
        <text>O-phospho-L-tyrosyl-[protein] + H2O = L-tyrosyl-[protein] + phosphate</text>
        <dbReference type="Rhea" id="RHEA:10684"/>
        <dbReference type="Rhea" id="RHEA-COMP:10136"/>
        <dbReference type="Rhea" id="RHEA-COMP:20101"/>
        <dbReference type="ChEBI" id="CHEBI:15377"/>
        <dbReference type="ChEBI" id="CHEBI:43474"/>
        <dbReference type="ChEBI" id="CHEBI:46858"/>
        <dbReference type="ChEBI" id="CHEBI:61978"/>
        <dbReference type="EC" id="3.1.3.48"/>
    </reaction>
</comment>
<evidence type="ECO:0000256" key="3">
    <source>
        <dbReference type="ARBA" id="ARBA00022801"/>
    </source>
</evidence>
<dbReference type="GO" id="GO:0030145">
    <property type="term" value="F:manganese ion binding"/>
    <property type="evidence" value="ECO:0007669"/>
    <property type="project" value="InterPro"/>
</dbReference>
<evidence type="ECO:0000256" key="1">
    <source>
        <dbReference type="ARBA" id="ARBA00005750"/>
    </source>
</evidence>
<dbReference type="GeneID" id="82525086"/>
<proteinExistence type="inferred from homology"/>
<comment type="caution">
    <text evidence="5">The sequence shown here is derived from an EMBL/GenBank/DDBJ whole genome shotgun (WGS) entry which is preliminary data.</text>
</comment>
<dbReference type="SUPFAM" id="SSF89550">
    <property type="entry name" value="PHP domain-like"/>
    <property type="match status" value="1"/>
</dbReference>
<dbReference type="InterPro" id="IPR016667">
    <property type="entry name" value="Caps_polysacc_synth_CpsB/CapC"/>
</dbReference>
<name>A0A2V1ITI3_9BACT</name>
<dbReference type="Pfam" id="PF19567">
    <property type="entry name" value="CpsB_CapC"/>
    <property type="match status" value="1"/>
</dbReference>
<dbReference type="GO" id="GO:0004725">
    <property type="term" value="F:protein tyrosine phosphatase activity"/>
    <property type="evidence" value="ECO:0007669"/>
    <property type="project" value="UniProtKB-EC"/>
</dbReference>
<dbReference type="RefSeq" id="WP_107031250.1">
    <property type="nucleotide sequence ID" value="NZ_PUEC01000003.1"/>
</dbReference>
<dbReference type="EC" id="3.1.3.48" evidence="2"/>
<gene>
    <name evidence="5" type="ORF">C5O23_01815</name>
</gene>
<dbReference type="Gene3D" id="3.20.20.140">
    <property type="entry name" value="Metal-dependent hydrolases"/>
    <property type="match status" value="1"/>
</dbReference>
<dbReference type="PANTHER" id="PTHR39181:SF1">
    <property type="entry name" value="TYROSINE-PROTEIN PHOSPHATASE YWQE"/>
    <property type="match status" value="1"/>
</dbReference>
<dbReference type="AlphaFoldDB" id="A0A2V1ITI3"/>
<dbReference type="InterPro" id="IPR016195">
    <property type="entry name" value="Pol/histidinol_Pase-like"/>
</dbReference>
<dbReference type="EMBL" id="PUEC01000003">
    <property type="protein sequence ID" value="PWB03906.1"/>
    <property type="molecule type" value="Genomic_DNA"/>
</dbReference>
<organism evidence="5 6">
    <name type="scientific">Duncaniella muris</name>
    <dbReference type="NCBI Taxonomy" id="2094150"/>
    <lineage>
        <taxon>Bacteria</taxon>
        <taxon>Pseudomonadati</taxon>
        <taxon>Bacteroidota</taxon>
        <taxon>Bacteroidia</taxon>
        <taxon>Bacteroidales</taxon>
        <taxon>Muribaculaceae</taxon>
        <taxon>Duncaniella</taxon>
    </lineage>
</organism>
<sequence>MGLFSFLSKSSDPLCLPFATDIHCHILPDVDDGSPDVQTSAELVERMKSWGISRIIATPHITESSFENTPETLDRALDALKNELAKREISIDLSRSSENRIDDYFRTQLAAGNITPYPNNYILVENSFIQEPWQLDQFLFDLKLKGYRPILAHPERFFYYFEEHPNRYDELHRAGNLFQINVLSLAGSYTRKEKKAAEKLIEKGYVDFLGTDLHNHRHADTIDAYLRSKDASRHFAALKGRLFNDRVFI</sequence>